<name>A0A0D0KM99_AGRTU</name>
<dbReference type="EMBL" id="JXQV01000045">
    <property type="protein sequence ID" value="KIP98089.1"/>
    <property type="molecule type" value="Genomic_DNA"/>
</dbReference>
<dbReference type="SMART" id="SM00530">
    <property type="entry name" value="HTH_XRE"/>
    <property type="match status" value="1"/>
</dbReference>
<gene>
    <name evidence="5" type="ORF">RU07_22915</name>
</gene>
<dbReference type="CDD" id="cd00093">
    <property type="entry name" value="HTH_XRE"/>
    <property type="match status" value="1"/>
</dbReference>
<evidence type="ECO:0000313" key="6">
    <source>
        <dbReference type="Proteomes" id="UP000035017"/>
    </source>
</evidence>
<reference evidence="5 6" key="1">
    <citation type="submission" date="2014-12" db="EMBL/GenBank/DDBJ databases">
        <title>16Stimator: statistical estimation of ribosomal gene copy numbers from draft genome assemblies.</title>
        <authorList>
            <person name="Perisin M.A."/>
            <person name="Vetter M."/>
            <person name="Gilbert J.A."/>
            <person name="Bergelson J."/>
        </authorList>
    </citation>
    <scope>NUCLEOTIDE SEQUENCE [LARGE SCALE GENOMIC DNA]</scope>
    <source>
        <strain evidence="5 6">MEJ076</strain>
    </source>
</reference>
<dbReference type="InterPro" id="IPR001387">
    <property type="entry name" value="Cro/C1-type_HTH"/>
</dbReference>
<sequence length="101" mass="11130">MSETTKFGEDLIQAMTEALGHAQGRDPTGMRVTTVDLETVDAKAIRQKLHLTQDEMATFLGTSPSGYKKWEQGVRQPSGAARTLLRVMEKEPEAVLRALSI</sequence>
<dbReference type="SUPFAM" id="SSF47413">
    <property type="entry name" value="lambda repressor-like DNA-binding domains"/>
    <property type="match status" value="1"/>
</dbReference>
<feature type="domain" description="HTH cro/C1-type" evidence="4">
    <location>
        <begin position="43"/>
        <end position="95"/>
    </location>
</feature>
<dbReference type="PANTHER" id="PTHR36511:SF4">
    <property type="entry name" value="ANTITOXIN MQSA"/>
    <property type="match status" value="1"/>
</dbReference>
<evidence type="ECO:0000256" key="3">
    <source>
        <dbReference type="ARBA" id="ARBA00023163"/>
    </source>
</evidence>
<evidence type="ECO:0000256" key="1">
    <source>
        <dbReference type="ARBA" id="ARBA00023015"/>
    </source>
</evidence>
<comment type="caution">
    <text evidence="5">The sequence shown here is derived from an EMBL/GenBank/DDBJ whole genome shotgun (WGS) entry which is preliminary data.</text>
</comment>
<keyword evidence="3" id="KW-0804">Transcription</keyword>
<dbReference type="InterPro" id="IPR052359">
    <property type="entry name" value="HTH-type_reg/antitoxin"/>
</dbReference>
<dbReference type="PANTHER" id="PTHR36511">
    <property type="entry name" value="MERR FAMILY BACTERIAL REGULATORY PROTEIN"/>
    <property type="match status" value="1"/>
</dbReference>
<keyword evidence="2" id="KW-0238">DNA-binding</keyword>
<dbReference type="Gene3D" id="1.10.260.40">
    <property type="entry name" value="lambda repressor-like DNA-binding domains"/>
    <property type="match status" value="1"/>
</dbReference>
<evidence type="ECO:0000256" key="2">
    <source>
        <dbReference type="ARBA" id="ARBA00023125"/>
    </source>
</evidence>
<evidence type="ECO:0000259" key="4">
    <source>
        <dbReference type="PROSITE" id="PS50943"/>
    </source>
</evidence>
<protein>
    <submittedName>
        <fullName evidence="5">XRE family transcriptional regulator</fullName>
    </submittedName>
</protein>
<dbReference type="GO" id="GO:0003677">
    <property type="term" value="F:DNA binding"/>
    <property type="evidence" value="ECO:0007669"/>
    <property type="project" value="UniProtKB-KW"/>
</dbReference>
<dbReference type="OrthoDB" id="9799384at2"/>
<dbReference type="Pfam" id="PF01381">
    <property type="entry name" value="HTH_3"/>
    <property type="match status" value="1"/>
</dbReference>
<dbReference type="Proteomes" id="UP000035017">
    <property type="component" value="Unassembled WGS sequence"/>
</dbReference>
<dbReference type="AlphaFoldDB" id="A0A0D0KM99"/>
<dbReference type="InterPro" id="IPR010982">
    <property type="entry name" value="Lambda_DNA-bd_dom_sf"/>
</dbReference>
<evidence type="ECO:0000313" key="5">
    <source>
        <dbReference type="EMBL" id="KIP98089.1"/>
    </source>
</evidence>
<dbReference type="PROSITE" id="PS50943">
    <property type="entry name" value="HTH_CROC1"/>
    <property type="match status" value="1"/>
</dbReference>
<proteinExistence type="predicted"/>
<organism evidence="5 6">
    <name type="scientific">Agrobacterium tumefaciens</name>
    <dbReference type="NCBI Taxonomy" id="358"/>
    <lineage>
        <taxon>Bacteria</taxon>
        <taxon>Pseudomonadati</taxon>
        <taxon>Pseudomonadota</taxon>
        <taxon>Alphaproteobacteria</taxon>
        <taxon>Hyphomicrobiales</taxon>
        <taxon>Rhizobiaceae</taxon>
        <taxon>Rhizobium/Agrobacterium group</taxon>
        <taxon>Agrobacterium</taxon>
        <taxon>Agrobacterium tumefaciens complex</taxon>
    </lineage>
</organism>
<accession>A0A0D0KM99</accession>
<keyword evidence="1" id="KW-0805">Transcription regulation</keyword>